<dbReference type="Pfam" id="PF00814">
    <property type="entry name" value="TsaD"/>
    <property type="match status" value="1"/>
</dbReference>
<name>X0WQA0_9ZZZZ</name>
<evidence type="ECO:0000313" key="2">
    <source>
        <dbReference type="EMBL" id="GAG14856.1"/>
    </source>
</evidence>
<protein>
    <recommendedName>
        <fullName evidence="1">Gcp-like domain-containing protein</fullName>
    </recommendedName>
</protein>
<organism evidence="2">
    <name type="scientific">marine sediment metagenome</name>
    <dbReference type="NCBI Taxonomy" id="412755"/>
    <lineage>
        <taxon>unclassified sequences</taxon>
        <taxon>metagenomes</taxon>
        <taxon>ecological metagenomes</taxon>
    </lineage>
</organism>
<dbReference type="Gene3D" id="3.30.420.40">
    <property type="match status" value="2"/>
</dbReference>
<dbReference type="GO" id="GO:0002949">
    <property type="term" value="P:tRNA threonylcarbamoyladenosine modification"/>
    <property type="evidence" value="ECO:0007669"/>
    <property type="project" value="InterPro"/>
</dbReference>
<sequence>VQFATDEKKRASKNIVALAQNLLRANDISFDDLLFFAANQGPGPFTTLRVIIATVNGFGFATQKPIIGIDGLDAILDEYRQESPAITVALLNAYSGDLYFGIDNQENGTREKGYAQATVFLSDLKTMFPEKKILFVGQAVTMYLQEIKNLFGENAIIQDSLPEHCSIEQIGVMAWERWLQKDDLVKQLFPLYLKSMSFGKKAPSHF</sequence>
<dbReference type="InterPro" id="IPR022496">
    <property type="entry name" value="T6A_TsaB"/>
</dbReference>
<comment type="caution">
    <text evidence="2">The sequence shown here is derived from an EMBL/GenBank/DDBJ whole genome shotgun (WGS) entry which is preliminary data.</text>
</comment>
<dbReference type="InterPro" id="IPR000905">
    <property type="entry name" value="Gcp-like_dom"/>
</dbReference>
<feature type="domain" description="Gcp-like" evidence="1">
    <location>
        <begin position="9"/>
        <end position="101"/>
    </location>
</feature>
<reference evidence="2" key="1">
    <citation type="journal article" date="2014" name="Front. Microbiol.">
        <title>High frequency of phylogenetically diverse reductive dehalogenase-homologous genes in deep subseafloor sedimentary metagenomes.</title>
        <authorList>
            <person name="Kawai M."/>
            <person name="Futagami T."/>
            <person name="Toyoda A."/>
            <person name="Takaki Y."/>
            <person name="Nishi S."/>
            <person name="Hori S."/>
            <person name="Arai W."/>
            <person name="Tsubouchi T."/>
            <person name="Morono Y."/>
            <person name="Uchiyama I."/>
            <person name="Ito T."/>
            <person name="Fujiyama A."/>
            <person name="Inagaki F."/>
            <person name="Takami H."/>
        </authorList>
    </citation>
    <scope>NUCLEOTIDE SEQUENCE</scope>
    <source>
        <strain evidence="2">Expedition CK06-06</strain>
    </source>
</reference>
<dbReference type="NCBIfam" id="TIGR03725">
    <property type="entry name" value="T6A_YeaZ"/>
    <property type="match status" value="1"/>
</dbReference>
<proteinExistence type="predicted"/>
<evidence type="ECO:0000259" key="1">
    <source>
        <dbReference type="Pfam" id="PF00814"/>
    </source>
</evidence>
<feature type="non-terminal residue" evidence="2">
    <location>
        <position position="1"/>
    </location>
</feature>
<dbReference type="InterPro" id="IPR043129">
    <property type="entry name" value="ATPase_NBD"/>
</dbReference>
<gene>
    <name evidence="2" type="ORF">S01H1_55903</name>
</gene>
<accession>X0WQA0</accession>
<dbReference type="AlphaFoldDB" id="X0WQA0"/>
<dbReference type="SUPFAM" id="SSF53067">
    <property type="entry name" value="Actin-like ATPase domain"/>
    <property type="match status" value="1"/>
</dbReference>
<dbReference type="EMBL" id="BARS01036357">
    <property type="protein sequence ID" value="GAG14856.1"/>
    <property type="molecule type" value="Genomic_DNA"/>
</dbReference>